<dbReference type="Proteomes" id="UP000265520">
    <property type="component" value="Unassembled WGS sequence"/>
</dbReference>
<keyword evidence="1" id="KW-0675">Receptor</keyword>
<feature type="non-terminal residue" evidence="1">
    <location>
        <position position="1"/>
    </location>
</feature>
<evidence type="ECO:0000313" key="2">
    <source>
        <dbReference type="Proteomes" id="UP000265520"/>
    </source>
</evidence>
<sequence>GGVQYGVVRQMVLRLLVDRGGKWYRVLAARYGTVAGRLAVGGRSGSVWWREVARIRDGEGAVGGGWFMENIERRVGNGADTFFGQIRG</sequence>
<name>A0A392RCY5_9FABA</name>
<reference evidence="1 2" key="1">
    <citation type="journal article" date="2018" name="Front. Plant Sci.">
        <title>Red Clover (Trifolium pratense) and Zigzag Clover (T. medium) - A Picture of Genomic Similarities and Differences.</title>
        <authorList>
            <person name="Dluhosova J."/>
            <person name="Istvanek J."/>
            <person name="Nedelnik J."/>
            <person name="Repkova J."/>
        </authorList>
    </citation>
    <scope>NUCLEOTIDE SEQUENCE [LARGE SCALE GENOMIC DNA]</scope>
    <source>
        <strain evidence="2">cv. 10/8</strain>
        <tissue evidence="1">Leaf</tissue>
    </source>
</reference>
<keyword evidence="2" id="KW-1185">Reference proteome</keyword>
<keyword evidence="1" id="KW-0418">Kinase</keyword>
<dbReference type="GO" id="GO:0016301">
    <property type="term" value="F:kinase activity"/>
    <property type="evidence" value="ECO:0007669"/>
    <property type="project" value="UniProtKB-KW"/>
</dbReference>
<keyword evidence="1" id="KW-0808">Transferase</keyword>
<dbReference type="AlphaFoldDB" id="A0A392RCY5"/>
<proteinExistence type="predicted"/>
<accession>A0A392RCY5</accession>
<organism evidence="1 2">
    <name type="scientific">Trifolium medium</name>
    <dbReference type="NCBI Taxonomy" id="97028"/>
    <lineage>
        <taxon>Eukaryota</taxon>
        <taxon>Viridiplantae</taxon>
        <taxon>Streptophyta</taxon>
        <taxon>Embryophyta</taxon>
        <taxon>Tracheophyta</taxon>
        <taxon>Spermatophyta</taxon>
        <taxon>Magnoliopsida</taxon>
        <taxon>eudicotyledons</taxon>
        <taxon>Gunneridae</taxon>
        <taxon>Pentapetalae</taxon>
        <taxon>rosids</taxon>
        <taxon>fabids</taxon>
        <taxon>Fabales</taxon>
        <taxon>Fabaceae</taxon>
        <taxon>Papilionoideae</taxon>
        <taxon>50 kb inversion clade</taxon>
        <taxon>NPAAA clade</taxon>
        <taxon>Hologalegina</taxon>
        <taxon>IRL clade</taxon>
        <taxon>Trifolieae</taxon>
        <taxon>Trifolium</taxon>
    </lineage>
</organism>
<evidence type="ECO:0000313" key="1">
    <source>
        <dbReference type="EMBL" id="MCI33884.1"/>
    </source>
</evidence>
<comment type="caution">
    <text evidence="1">The sequence shown here is derived from an EMBL/GenBank/DDBJ whole genome shotgun (WGS) entry which is preliminary data.</text>
</comment>
<protein>
    <submittedName>
        <fullName evidence="1">Cysteine-rich receptor-like protein kinase</fullName>
    </submittedName>
</protein>
<dbReference type="EMBL" id="LXQA010208343">
    <property type="protein sequence ID" value="MCI33884.1"/>
    <property type="molecule type" value="Genomic_DNA"/>
</dbReference>